<dbReference type="HOGENOM" id="CLU_3263858_0_0_2"/>
<dbReference type="KEGG" id="msz:MSSIH_0375"/>
<gene>
    <name evidence="1" type="ORF">MSSIH_0375</name>
</gene>
<reference evidence="1 2" key="1">
    <citation type="submission" date="2014-07" db="EMBL/GenBank/DDBJ databases">
        <title>Methanogenic archaea and the global carbon cycle.</title>
        <authorList>
            <person name="Henriksen J.R."/>
            <person name="Luke J."/>
            <person name="Reinhart S."/>
            <person name="Benedict M.N."/>
            <person name="Youngblut N.D."/>
            <person name="Metcalf M.E."/>
            <person name="Whitaker R.J."/>
            <person name="Metcalf W.W."/>
        </authorList>
    </citation>
    <scope>NUCLEOTIDE SEQUENCE [LARGE SCALE GENOMIC DNA]</scope>
    <source>
        <strain evidence="1 2">HI350</strain>
    </source>
</reference>
<dbReference type="EMBL" id="CP009507">
    <property type="protein sequence ID" value="AKB31065.1"/>
    <property type="molecule type" value="Genomic_DNA"/>
</dbReference>
<name>A0A0E3PC96_9EURY</name>
<proteinExistence type="predicted"/>
<protein>
    <submittedName>
        <fullName evidence="1">Uncharacterized protein</fullName>
    </submittedName>
</protein>
<evidence type="ECO:0000313" key="1">
    <source>
        <dbReference type="EMBL" id="AKB31065.1"/>
    </source>
</evidence>
<sequence length="41" mass="5059">MISPNYAVNTCRHAGMRFYKKRKSFGNRRKKFFHRYCTEDI</sequence>
<dbReference type="PATRIC" id="fig|1434119.4.peg.473"/>
<evidence type="ECO:0000313" key="2">
    <source>
        <dbReference type="Proteomes" id="UP000033092"/>
    </source>
</evidence>
<accession>A0A0E3PC96</accession>
<dbReference type="AlphaFoldDB" id="A0A0E3PC96"/>
<organism evidence="1 2">
    <name type="scientific">Methanosarcina siciliae HI350</name>
    <dbReference type="NCBI Taxonomy" id="1434119"/>
    <lineage>
        <taxon>Archaea</taxon>
        <taxon>Methanobacteriati</taxon>
        <taxon>Methanobacteriota</taxon>
        <taxon>Stenosarchaea group</taxon>
        <taxon>Methanomicrobia</taxon>
        <taxon>Methanosarcinales</taxon>
        <taxon>Methanosarcinaceae</taxon>
        <taxon>Methanosarcina</taxon>
    </lineage>
</organism>
<dbReference type="Proteomes" id="UP000033092">
    <property type="component" value="Chromosome"/>
</dbReference>